<organism evidence="1 2">
    <name type="scientific">Acetobacter oeni</name>
    <dbReference type="NCBI Taxonomy" id="304077"/>
    <lineage>
        <taxon>Bacteria</taxon>
        <taxon>Pseudomonadati</taxon>
        <taxon>Pseudomonadota</taxon>
        <taxon>Alphaproteobacteria</taxon>
        <taxon>Acetobacterales</taxon>
        <taxon>Acetobacteraceae</taxon>
        <taxon>Acetobacter</taxon>
    </lineage>
</organism>
<dbReference type="AlphaFoldDB" id="A0A511XJZ3"/>
<reference evidence="1 2" key="1">
    <citation type="submission" date="2019-07" db="EMBL/GenBank/DDBJ databases">
        <title>Whole genome shotgun sequence of Acetobacter oeni NBRC 105207.</title>
        <authorList>
            <person name="Hosoyama A."/>
            <person name="Uohara A."/>
            <person name="Ohji S."/>
            <person name="Ichikawa N."/>
        </authorList>
    </citation>
    <scope>NUCLEOTIDE SEQUENCE [LARGE SCALE GENOMIC DNA]</scope>
    <source>
        <strain evidence="1 2">NBRC 105207</strain>
    </source>
</reference>
<gene>
    <name evidence="1" type="ORF">AOE01nite_14730</name>
</gene>
<protein>
    <submittedName>
        <fullName evidence="1">Uncharacterized protein</fullName>
    </submittedName>
</protein>
<dbReference type="Proteomes" id="UP000321746">
    <property type="component" value="Unassembled WGS sequence"/>
</dbReference>
<keyword evidence="2" id="KW-1185">Reference proteome</keyword>
<name>A0A511XJZ3_9PROT</name>
<evidence type="ECO:0000313" key="2">
    <source>
        <dbReference type="Proteomes" id="UP000321746"/>
    </source>
</evidence>
<evidence type="ECO:0000313" key="1">
    <source>
        <dbReference type="EMBL" id="GEN63249.1"/>
    </source>
</evidence>
<comment type="caution">
    <text evidence="1">The sequence shown here is derived from an EMBL/GenBank/DDBJ whole genome shotgun (WGS) entry which is preliminary data.</text>
</comment>
<accession>A0A511XJZ3</accession>
<dbReference type="EMBL" id="BJYG01000017">
    <property type="protein sequence ID" value="GEN63249.1"/>
    <property type="molecule type" value="Genomic_DNA"/>
</dbReference>
<sequence>MALGKAADFLEPRLNALIADAEKNGIAADVAVAVLTDLLDTENFGIKIPAEGGGE</sequence>
<dbReference type="RefSeq" id="WP_173572046.1">
    <property type="nucleotide sequence ID" value="NZ_BJYG01000017.1"/>
</dbReference>
<proteinExistence type="predicted"/>